<keyword evidence="2" id="KW-1185">Reference proteome</keyword>
<comment type="caution">
    <text evidence="1">The sequence shown here is derived from an EMBL/GenBank/DDBJ whole genome shotgun (WGS) entry which is preliminary data.</text>
</comment>
<accession>A0A4Y7TFT8</accession>
<organism evidence="1 2">
    <name type="scientific">Coprinellus micaceus</name>
    <name type="common">Glistening ink-cap mushroom</name>
    <name type="synonym">Coprinus micaceus</name>
    <dbReference type="NCBI Taxonomy" id="71717"/>
    <lineage>
        <taxon>Eukaryota</taxon>
        <taxon>Fungi</taxon>
        <taxon>Dikarya</taxon>
        <taxon>Basidiomycota</taxon>
        <taxon>Agaricomycotina</taxon>
        <taxon>Agaricomycetes</taxon>
        <taxon>Agaricomycetidae</taxon>
        <taxon>Agaricales</taxon>
        <taxon>Agaricineae</taxon>
        <taxon>Psathyrellaceae</taxon>
        <taxon>Coprinellus</taxon>
    </lineage>
</organism>
<evidence type="ECO:0000313" key="2">
    <source>
        <dbReference type="Proteomes" id="UP000298030"/>
    </source>
</evidence>
<reference evidence="1 2" key="1">
    <citation type="journal article" date="2019" name="Nat. Ecol. Evol.">
        <title>Megaphylogeny resolves global patterns of mushroom evolution.</title>
        <authorList>
            <person name="Varga T."/>
            <person name="Krizsan K."/>
            <person name="Foldi C."/>
            <person name="Dima B."/>
            <person name="Sanchez-Garcia M."/>
            <person name="Sanchez-Ramirez S."/>
            <person name="Szollosi G.J."/>
            <person name="Szarkandi J.G."/>
            <person name="Papp V."/>
            <person name="Albert L."/>
            <person name="Andreopoulos W."/>
            <person name="Angelini C."/>
            <person name="Antonin V."/>
            <person name="Barry K.W."/>
            <person name="Bougher N.L."/>
            <person name="Buchanan P."/>
            <person name="Buyck B."/>
            <person name="Bense V."/>
            <person name="Catcheside P."/>
            <person name="Chovatia M."/>
            <person name="Cooper J."/>
            <person name="Damon W."/>
            <person name="Desjardin D."/>
            <person name="Finy P."/>
            <person name="Geml J."/>
            <person name="Haridas S."/>
            <person name="Hughes K."/>
            <person name="Justo A."/>
            <person name="Karasinski D."/>
            <person name="Kautmanova I."/>
            <person name="Kiss B."/>
            <person name="Kocsube S."/>
            <person name="Kotiranta H."/>
            <person name="LaButti K.M."/>
            <person name="Lechner B.E."/>
            <person name="Liimatainen K."/>
            <person name="Lipzen A."/>
            <person name="Lukacs Z."/>
            <person name="Mihaltcheva S."/>
            <person name="Morgado L.N."/>
            <person name="Niskanen T."/>
            <person name="Noordeloos M.E."/>
            <person name="Ohm R.A."/>
            <person name="Ortiz-Santana B."/>
            <person name="Ovrebo C."/>
            <person name="Racz N."/>
            <person name="Riley R."/>
            <person name="Savchenko A."/>
            <person name="Shiryaev A."/>
            <person name="Soop K."/>
            <person name="Spirin V."/>
            <person name="Szebenyi C."/>
            <person name="Tomsovsky M."/>
            <person name="Tulloss R.E."/>
            <person name="Uehling J."/>
            <person name="Grigoriev I.V."/>
            <person name="Vagvolgyi C."/>
            <person name="Papp T."/>
            <person name="Martin F.M."/>
            <person name="Miettinen O."/>
            <person name="Hibbett D.S."/>
            <person name="Nagy L.G."/>
        </authorList>
    </citation>
    <scope>NUCLEOTIDE SEQUENCE [LARGE SCALE GENOMIC DNA]</scope>
    <source>
        <strain evidence="1 2">FP101781</strain>
    </source>
</reference>
<name>A0A4Y7TFT8_COPMI</name>
<dbReference type="AlphaFoldDB" id="A0A4Y7TFT8"/>
<gene>
    <name evidence="1" type="ORF">FA13DRAFT_1687171</name>
</gene>
<evidence type="ECO:0000313" key="1">
    <source>
        <dbReference type="EMBL" id="TEB32412.1"/>
    </source>
</evidence>
<dbReference type="Proteomes" id="UP000298030">
    <property type="component" value="Unassembled WGS sequence"/>
</dbReference>
<sequence length="72" mass="8010">MLPLPSFSTPPFTTRRWTCRGKIGKSRQLRDIGPRETNGSLQESPITFKGLITTQPDILSLVETSTTRCCSV</sequence>
<protein>
    <submittedName>
        <fullName evidence="1">Uncharacterized protein</fullName>
    </submittedName>
</protein>
<dbReference type="EMBL" id="QPFP01000015">
    <property type="protein sequence ID" value="TEB32412.1"/>
    <property type="molecule type" value="Genomic_DNA"/>
</dbReference>
<proteinExistence type="predicted"/>